<dbReference type="AlphaFoldDB" id="A0A9P7RJP6"/>
<reference evidence="1" key="1">
    <citation type="submission" date="2021-05" db="EMBL/GenBank/DDBJ databases">
        <title>Comparative genomics of three Colletotrichum scovillei strains and genetic complementation revealed genes involved fungal growth and virulence on chili pepper.</title>
        <authorList>
            <person name="Hsieh D.-K."/>
            <person name="Chuang S.-C."/>
            <person name="Chen C.-Y."/>
            <person name="Chao Y.-T."/>
            <person name="Lu M.-Y.J."/>
            <person name="Lee M.-H."/>
            <person name="Shih M.-C."/>
        </authorList>
    </citation>
    <scope>NUCLEOTIDE SEQUENCE</scope>
    <source>
        <strain evidence="1">Coll-153</strain>
    </source>
</reference>
<keyword evidence="2" id="KW-1185">Reference proteome</keyword>
<sequence length="129" mass="13695">MIQRYIAERRSSDSVHQVSELGRSANGRNVDKIIQSGVGTRRVVLQCPGAKDVLQNSNNPVDAVDLGVVQEEGGLAGRDEGIRAGVAFTQMASPVNADLAAGRIPVITLHNRLEPLNVVVTEDQLSGIA</sequence>
<dbReference type="EMBL" id="JAESDN010000001">
    <property type="protein sequence ID" value="KAG7058260.1"/>
    <property type="molecule type" value="Genomic_DNA"/>
</dbReference>
<evidence type="ECO:0000313" key="2">
    <source>
        <dbReference type="Proteomes" id="UP000699042"/>
    </source>
</evidence>
<dbReference type="Proteomes" id="UP000699042">
    <property type="component" value="Unassembled WGS sequence"/>
</dbReference>
<evidence type="ECO:0000313" key="1">
    <source>
        <dbReference type="EMBL" id="KAG7058260.1"/>
    </source>
</evidence>
<protein>
    <submittedName>
        <fullName evidence="1">Tyrosinase central domain-containing protein</fullName>
    </submittedName>
</protein>
<proteinExistence type="predicted"/>
<name>A0A9P7RJP6_9PEZI</name>
<accession>A0A9P7RJP6</accession>
<gene>
    <name evidence="1" type="ORF">JMJ77_005637</name>
</gene>
<organism evidence="1 2">
    <name type="scientific">Colletotrichum scovillei</name>
    <dbReference type="NCBI Taxonomy" id="1209932"/>
    <lineage>
        <taxon>Eukaryota</taxon>
        <taxon>Fungi</taxon>
        <taxon>Dikarya</taxon>
        <taxon>Ascomycota</taxon>
        <taxon>Pezizomycotina</taxon>
        <taxon>Sordariomycetes</taxon>
        <taxon>Hypocreomycetidae</taxon>
        <taxon>Glomerellales</taxon>
        <taxon>Glomerellaceae</taxon>
        <taxon>Colletotrichum</taxon>
        <taxon>Colletotrichum acutatum species complex</taxon>
    </lineage>
</organism>
<comment type="caution">
    <text evidence="1">The sequence shown here is derived from an EMBL/GenBank/DDBJ whole genome shotgun (WGS) entry which is preliminary data.</text>
</comment>